<reference evidence="3" key="1">
    <citation type="journal article" date="2023" name="Plant J.">
        <title>The genome of the king protea, Protea cynaroides.</title>
        <authorList>
            <person name="Chang J."/>
            <person name="Duong T.A."/>
            <person name="Schoeman C."/>
            <person name="Ma X."/>
            <person name="Roodt D."/>
            <person name="Barker N."/>
            <person name="Li Z."/>
            <person name="Van de Peer Y."/>
            <person name="Mizrachi E."/>
        </authorList>
    </citation>
    <scope>NUCLEOTIDE SEQUENCE</scope>
    <source>
        <tissue evidence="3">Young leaves</tissue>
    </source>
</reference>
<keyword evidence="4" id="KW-1185">Reference proteome</keyword>
<evidence type="ECO:0008006" key="5">
    <source>
        <dbReference type="Google" id="ProtNLM"/>
    </source>
</evidence>
<dbReference type="Proteomes" id="UP001141806">
    <property type="component" value="Unassembled WGS sequence"/>
</dbReference>
<dbReference type="AlphaFoldDB" id="A0A9Q0K9J8"/>
<evidence type="ECO:0000313" key="3">
    <source>
        <dbReference type="EMBL" id="KAJ4966395.1"/>
    </source>
</evidence>
<protein>
    <recommendedName>
        <fullName evidence="5">Hydroxyproline-rich glycoprotein family protein</fullName>
    </recommendedName>
</protein>
<dbReference type="InterPro" id="IPR037699">
    <property type="entry name" value="At5g65660-like"/>
</dbReference>
<dbReference type="PANTHER" id="PTHR34291">
    <property type="entry name" value="HYDROXYPROLINE-RICH GLYCOPROTEIN FAMILY PROTEIN"/>
    <property type="match status" value="1"/>
</dbReference>
<feature type="region of interest" description="Disordered" evidence="1">
    <location>
        <begin position="54"/>
        <end position="86"/>
    </location>
</feature>
<dbReference type="OrthoDB" id="1936969at2759"/>
<evidence type="ECO:0000256" key="2">
    <source>
        <dbReference type="SAM" id="Phobius"/>
    </source>
</evidence>
<accession>A0A9Q0K9J8</accession>
<gene>
    <name evidence="3" type="ORF">NE237_018244</name>
</gene>
<sequence length="131" mass="14893">MENQEWRPQHSDPSRPSIGFPLGTALLLIVIFCLSGFFSCCYHWDKIRSLRRSFSEDPESLQSPSKSKLSHKDSKQNRSESLPVIMPGDQIPKFMALPCPCEPPRSEKKIAMVVYKTPPPPPPPLPIPYYI</sequence>
<evidence type="ECO:0000313" key="4">
    <source>
        <dbReference type="Proteomes" id="UP001141806"/>
    </source>
</evidence>
<keyword evidence="2" id="KW-1133">Transmembrane helix</keyword>
<feature type="transmembrane region" description="Helical" evidence="2">
    <location>
        <begin position="20"/>
        <end position="44"/>
    </location>
</feature>
<keyword evidence="2" id="KW-0812">Transmembrane</keyword>
<evidence type="ECO:0000256" key="1">
    <source>
        <dbReference type="SAM" id="MobiDB-lite"/>
    </source>
</evidence>
<name>A0A9Q0K9J8_9MAGN</name>
<dbReference type="PANTHER" id="PTHR34291:SF1">
    <property type="entry name" value="HYDROXYPROLINE-RICH GLYCOPROTEIN FAMILY PROTEIN"/>
    <property type="match status" value="1"/>
</dbReference>
<proteinExistence type="predicted"/>
<comment type="caution">
    <text evidence="3">The sequence shown here is derived from an EMBL/GenBank/DDBJ whole genome shotgun (WGS) entry which is preliminary data.</text>
</comment>
<keyword evidence="2" id="KW-0472">Membrane</keyword>
<organism evidence="3 4">
    <name type="scientific">Protea cynaroides</name>
    <dbReference type="NCBI Taxonomy" id="273540"/>
    <lineage>
        <taxon>Eukaryota</taxon>
        <taxon>Viridiplantae</taxon>
        <taxon>Streptophyta</taxon>
        <taxon>Embryophyta</taxon>
        <taxon>Tracheophyta</taxon>
        <taxon>Spermatophyta</taxon>
        <taxon>Magnoliopsida</taxon>
        <taxon>Proteales</taxon>
        <taxon>Proteaceae</taxon>
        <taxon>Protea</taxon>
    </lineage>
</organism>
<dbReference type="EMBL" id="JAMYWD010000007">
    <property type="protein sequence ID" value="KAJ4966395.1"/>
    <property type="molecule type" value="Genomic_DNA"/>
</dbReference>